<organism evidence="6 7">
    <name type="scientific">Tamaricihabitans halophyticus</name>
    <dbReference type="NCBI Taxonomy" id="1262583"/>
    <lineage>
        <taxon>Bacteria</taxon>
        <taxon>Bacillati</taxon>
        <taxon>Actinomycetota</taxon>
        <taxon>Actinomycetes</taxon>
        <taxon>Pseudonocardiales</taxon>
        <taxon>Pseudonocardiaceae</taxon>
        <taxon>Tamaricihabitans</taxon>
    </lineage>
</organism>
<evidence type="ECO:0000256" key="2">
    <source>
        <dbReference type="ARBA" id="ARBA00023125"/>
    </source>
</evidence>
<dbReference type="EMBL" id="SLXQ01000026">
    <property type="protein sequence ID" value="TCP41237.1"/>
    <property type="molecule type" value="Genomic_DNA"/>
</dbReference>
<sequence length="400" mass="43708">MALSDVTSVDVRRRPRDRKSQILVAARGLFVEQGYPNVTMAQIAERVGITAGALYRHFNNKSVLLEKVVDASFAWVDEPLAVEDLGGQIEIILSLAADSPHLADLWAHEVRYLPEQRLHDLRRRMSAWRGVVAAALGRRRPDLAEEQTHVLAWAIQSLMSCLGRRALRAPMSLRVPAVRAAMHAVATAGLVPLRGSVANDRQASARLASVSVRERLLVAAFEQFAERGYSETTMASLGAVANVTGQNLYSYFESKADVLKAVIDRGHHALWLGLDDAFACSTTASEALYRLVENYIARAGSWIAAVEDPTGEVVLGETAVAAQREYVAEWIALLVRACPDLGAAEARVRVQLALFVISDLHGAPPLRRDAAFRENLMLIVMTILFDGAEVDAEPIRGSNS</sequence>
<dbReference type="Pfam" id="PF00440">
    <property type="entry name" value="TetR_N"/>
    <property type="match status" value="2"/>
</dbReference>
<proteinExistence type="predicted"/>
<dbReference type="PRINTS" id="PR00455">
    <property type="entry name" value="HTHTETR"/>
</dbReference>
<dbReference type="RefSeq" id="WP_132881090.1">
    <property type="nucleotide sequence ID" value="NZ_SLXQ01000026.1"/>
</dbReference>
<dbReference type="InterPro" id="IPR023772">
    <property type="entry name" value="DNA-bd_HTH_TetR-type_CS"/>
</dbReference>
<evidence type="ECO:0000259" key="5">
    <source>
        <dbReference type="PROSITE" id="PS50977"/>
    </source>
</evidence>
<dbReference type="GO" id="GO:0003700">
    <property type="term" value="F:DNA-binding transcription factor activity"/>
    <property type="evidence" value="ECO:0007669"/>
    <property type="project" value="TreeGrafter"/>
</dbReference>
<dbReference type="PANTHER" id="PTHR30055:SF234">
    <property type="entry name" value="HTH-TYPE TRANSCRIPTIONAL REGULATOR BETI"/>
    <property type="match status" value="1"/>
</dbReference>
<dbReference type="Proteomes" id="UP000294911">
    <property type="component" value="Unassembled WGS sequence"/>
</dbReference>
<evidence type="ECO:0000256" key="3">
    <source>
        <dbReference type="ARBA" id="ARBA00023163"/>
    </source>
</evidence>
<dbReference type="InterPro" id="IPR001647">
    <property type="entry name" value="HTH_TetR"/>
</dbReference>
<keyword evidence="3" id="KW-0804">Transcription</keyword>
<accession>A0A4R2PYQ9</accession>
<keyword evidence="1" id="KW-0805">Transcription regulation</keyword>
<dbReference type="PROSITE" id="PS01081">
    <property type="entry name" value="HTH_TETR_1"/>
    <property type="match status" value="1"/>
</dbReference>
<dbReference type="PROSITE" id="PS50977">
    <property type="entry name" value="HTH_TETR_2"/>
    <property type="match status" value="2"/>
</dbReference>
<evidence type="ECO:0000256" key="1">
    <source>
        <dbReference type="ARBA" id="ARBA00023015"/>
    </source>
</evidence>
<reference evidence="6 7" key="1">
    <citation type="submission" date="2019-03" db="EMBL/GenBank/DDBJ databases">
        <title>Genomic Encyclopedia of Type Strains, Phase IV (KMG-IV): sequencing the most valuable type-strain genomes for metagenomic binning, comparative biology and taxonomic classification.</title>
        <authorList>
            <person name="Goeker M."/>
        </authorList>
    </citation>
    <scope>NUCLEOTIDE SEQUENCE [LARGE SCALE GENOMIC DNA]</scope>
    <source>
        <strain evidence="6 7">DSM 45765</strain>
    </source>
</reference>
<dbReference type="Gene3D" id="1.10.357.10">
    <property type="entry name" value="Tetracycline Repressor, domain 2"/>
    <property type="match status" value="3"/>
</dbReference>
<evidence type="ECO:0000313" key="6">
    <source>
        <dbReference type="EMBL" id="TCP41237.1"/>
    </source>
</evidence>
<dbReference type="AlphaFoldDB" id="A0A4R2PYQ9"/>
<gene>
    <name evidence="6" type="ORF">EV191_12627</name>
</gene>
<dbReference type="PANTHER" id="PTHR30055">
    <property type="entry name" value="HTH-TYPE TRANSCRIPTIONAL REGULATOR RUTR"/>
    <property type="match status" value="1"/>
</dbReference>
<name>A0A4R2PYQ9_9PSEU</name>
<dbReference type="InterPro" id="IPR050109">
    <property type="entry name" value="HTH-type_TetR-like_transc_reg"/>
</dbReference>
<feature type="domain" description="HTH tetR-type" evidence="5">
    <location>
        <begin position="16"/>
        <end position="76"/>
    </location>
</feature>
<evidence type="ECO:0000256" key="4">
    <source>
        <dbReference type="PROSITE-ProRule" id="PRU00335"/>
    </source>
</evidence>
<dbReference type="SUPFAM" id="SSF46689">
    <property type="entry name" value="Homeodomain-like"/>
    <property type="match status" value="2"/>
</dbReference>
<feature type="DNA-binding region" description="H-T-H motif" evidence="4">
    <location>
        <begin position="39"/>
        <end position="58"/>
    </location>
</feature>
<dbReference type="OrthoDB" id="4456617at2"/>
<keyword evidence="7" id="KW-1185">Reference proteome</keyword>
<protein>
    <submittedName>
        <fullName evidence="6">TetR family transcriptional regulator</fullName>
    </submittedName>
</protein>
<keyword evidence="2 4" id="KW-0238">DNA-binding</keyword>
<dbReference type="InterPro" id="IPR009057">
    <property type="entry name" value="Homeodomain-like_sf"/>
</dbReference>
<dbReference type="GO" id="GO:0000976">
    <property type="term" value="F:transcription cis-regulatory region binding"/>
    <property type="evidence" value="ECO:0007669"/>
    <property type="project" value="TreeGrafter"/>
</dbReference>
<feature type="domain" description="HTH tetR-type" evidence="5">
    <location>
        <begin position="210"/>
        <end position="270"/>
    </location>
</feature>
<comment type="caution">
    <text evidence="6">The sequence shown here is derived from an EMBL/GenBank/DDBJ whole genome shotgun (WGS) entry which is preliminary data.</text>
</comment>
<feature type="DNA-binding region" description="H-T-H motif" evidence="4">
    <location>
        <begin position="233"/>
        <end position="252"/>
    </location>
</feature>
<evidence type="ECO:0000313" key="7">
    <source>
        <dbReference type="Proteomes" id="UP000294911"/>
    </source>
</evidence>
<dbReference type="Gene3D" id="1.10.10.60">
    <property type="entry name" value="Homeodomain-like"/>
    <property type="match status" value="1"/>
</dbReference>